<reference evidence="6 7" key="1">
    <citation type="submission" date="2019-01" db="EMBL/GenBank/DDBJ databases">
        <authorList>
            <person name="Chen W.-M."/>
        </authorList>
    </citation>
    <scope>NUCLEOTIDE SEQUENCE [LARGE SCALE GENOMIC DNA]</scope>
    <source>
        <strain evidence="6 7">ICH-3</strain>
    </source>
</reference>
<dbReference type="GO" id="GO:0016788">
    <property type="term" value="F:hydrolase activity, acting on ester bonds"/>
    <property type="evidence" value="ECO:0007669"/>
    <property type="project" value="InterPro"/>
</dbReference>
<evidence type="ECO:0000256" key="4">
    <source>
        <dbReference type="ARBA" id="ARBA00022833"/>
    </source>
</evidence>
<keyword evidence="3" id="KW-0378">Hydrolase</keyword>
<dbReference type="InterPro" id="IPR055438">
    <property type="entry name" value="AstE_AspA_cat"/>
</dbReference>
<evidence type="ECO:0000256" key="2">
    <source>
        <dbReference type="ARBA" id="ARBA00022723"/>
    </source>
</evidence>
<evidence type="ECO:0000256" key="3">
    <source>
        <dbReference type="ARBA" id="ARBA00022801"/>
    </source>
</evidence>
<keyword evidence="7" id="KW-1185">Reference proteome</keyword>
<dbReference type="InterPro" id="IPR050178">
    <property type="entry name" value="AspA/AstE_fam"/>
</dbReference>
<dbReference type="GO" id="GO:0005829">
    <property type="term" value="C:cytosol"/>
    <property type="evidence" value="ECO:0007669"/>
    <property type="project" value="TreeGrafter"/>
</dbReference>
<evidence type="ECO:0000259" key="5">
    <source>
        <dbReference type="Pfam" id="PF24827"/>
    </source>
</evidence>
<dbReference type="OrthoDB" id="6794856at2"/>
<name>A0A3S2X2R7_9BURK</name>
<feature type="domain" description="Succinylglutamate desuccinylase/Aspartoacylase catalytic" evidence="5">
    <location>
        <begin position="35"/>
        <end position="181"/>
    </location>
</feature>
<evidence type="ECO:0000313" key="7">
    <source>
        <dbReference type="Proteomes" id="UP000288178"/>
    </source>
</evidence>
<accession>A0A3S2X2R7</accession>
<protein>
    <submittedName>
        <fullName evidence="6">Succinylglutamate desuccinylase</fullName>
    </submittedName>
</protein>
<dbReference type="Gene3D" id="3.40.630.10">
    <property type="entry name" value="Zn peptidases"/>
    <property type="match status" value="1"/>
</dbReference>
<dbReference type="PANTHER" id="PTHR15162:SF7">
    <property type="entry name" value="SUCCINYLGLUTAMATE DESUCCINYLASE"/>
    <property type="match status" value="1"/>
</dbReference>
<dbReference type="Proteomes" id="UP000288178">
    <property type="component" value="Unassembled WGS sequence"/>
</dbReference>
<dbReference type="AlphaFoldDB" id="A0A3S2X2R7"/>
<gene>
    <name evidence="6" type="ORF">ENE75_10405</name>
</gene>
<dbReference type="GO" id="GO:0046872">
    <property type="term" value="F:metal ion binding"/>
    <property type="evidence" value="ECO:0007669"/>
    <property type="project" value="UniProtKB-KW"/>
</dbReference>
<keyword evidence="2" id="KW-0479">Metal-binding</keyword>
<organism evidence="6 7">
    <name type="scientific">Rubrivivax albus</name>
    <dbReference type="NCBI Taxonomy" id="2499835"/>
    <lineage>
        <taxon>Bacteria</taxon>
        <taxon>Pseudomonadati</taxon>
        <taxon>Pseudomonadota</taxon>
        <taxon>Betaproteobacteria</taxon>
        <taxon>Burkholderiales</taxon>
        <taxon>Sphaerotilaceae</taxon>
        <taxon>Rubrivivax</taxon>
    </lineage>
</organism>
<comment type="cofactor">
    <cofactor evidence="1">
        <name>Zn(2+)</name>
        <dbReference type="ChEBI" id="CHEBI:29105"/>
    </cofactor>
</comment>
<sequence length="317" mass="34793">MTDTLPIEIQAPDIRRWRQGNTGVDFVHEFDSGMPGPTVHVQALTHGNEICGAVALDALLAEGFQPTRGRLSLAFGNVAAFERWDPAKPFESRYVDEDFNRVWADDAMHNGDTVERRRARELQPFVDAADLMLDIHSMNEPCAPLMVCGTLDKHARLAQELGTPADLLLDTGHPAGLRMVERGGFGDPANPRRALLVECGQHWEAGAAAVAHDTLARFLGLAGMAPADWVQAHVRAPLPAAQRLVRVTEPVVARSSAFRFRVPVVAMSVIPKAGTPIAEDGEHVWTTPYDDCVLVMPSQRRFKPGQTMVRLGRYVTL</sequence>
<proteinExistence type="predicted"/>
<comment type="caution">
    <text evidence="6">The sequence shown here is derived from an EMBL/GenBank/DDBJ whole genome shotgun (WGS) entry which is preliminary data.</text>
</comment>
<evidence type="ECO:0000256" key="1">
    <source>
        <dbReference type="ARBA" id="ARBA00001947"/>
    </source>
</evidence>
<dbReference type="EMBL" id="SACT01000002">
    <property type="protein sequence ID" value="RVT52811.1"/>
    <property type="molecule type" value="Genomic_DNA"/>
</dbReference>
<dbReference type="SUPFAM" id="SSF53187">
    <property type="entry name" value="Zn-dependent exopeptidases"/>
    <property type="match status" value="1"/>
</dbReference>
<evidence type="ECO:0000313" key="6">
    <source>
        <dbReference type="EMBL" id="RVT52811.1"/>
    </source>
</evidence>
<dbReference type="PANTHER" id="PTHR15162">
    <property type="entry name" value="ASPARTOACYLASE"/>
    <property type="match status" value="1"/>
</dbReference>
<dbReference type="RefSeq" id="WP_128198183.1">
    <property type="nucleotide sequence ID" value="NZ_SACT01000002.1"/>
</dbReference>
<keyword evidence="4" id="KW-0862">Zinc</keyword>
<dbReference type="Pfam" id="PF24827">
    <property type="entry name" value="AstE_AspA_cat"/>
    <property type="match status" value="1"/>
</dbReference>